<dbReference type="HOGENOM" id="CLU_161929_3_0_0"/>
<reference evidence="2" key="1">
    <citation type="journal article" date="2015" name="PeerJ">
        <title>First genomic representation of candidate bacterial phylum KSB3 points to enhanced environmental sensing as a trigger of wastewater bulking.</title>
        <authorList>
            <person name="Sekiguchi Y."/>
            <person name="Ohashi A."/>
            <person name="Parks D.H."/>
            <person name="Yamauchi T."/>
            <person name="Tyson G.W."/>
            <person name="Hugenholtz P."/>
        </authorList>
    </citation>
    <scope>NUCLEOTIDE SEQUENCE [LARGE SCALE GENOMIC DNA]</scope>
</reference>
<sequence length="86" mass="10156">MMKHLASPSFWTCYDMLPQAIRELADKNFDLLKTNPFHPSLHFKNVGKYWSVRVGKKYRAVAIQSSQGLLWFWIGTHPEYEKIIRS</sequence>
<dbReference type="Pfam" id="PF24732">
    <property type="entry name" value="ParE_like"/>
    <property type="match status" value="1"/>
</dbReference>
<keyword evidence="3" id="KW-1185">Reference proteome</keyword>
<dbReference type="InterPro" id="IPR056925">
    <property type="entry name" value="ParE-like"/>
</dbReference>
<dbReference type="SUPFAM" id="SSF143011">
    <property type="entry name" value="RelE-like"/>
    <property type="match status" value="1"/>
</dbReference>
<organism evidence="2">
    <name type="scientific">Candidatus Moduliflexus flocculans</name>
    <dbReference type="NCBI Taxonomy" id="1499966"/>
    <lineage>
        <taxon>Bacteria</taxon>
        <taxon>Candidatus Moduliflexota</taxon>
        <taxon>Candidatus Moduliflexia</taxon>
        <taxon>Candidatus Moduliflexales</taxon>
        <taxon>Candidatus Moduliflexaceae</taxon>
    </lineage>
</organism>
<gene>
    <name evidence="2" type="ORF">U14_01956</name>
</gene>
<evidence type="ECO:0000259" key="1">
    <source>
        <dbReference type="Pfam" id="PF24732"/>
    </source>
</evidence>
<evidence type="ECO:0000313" key="2">
    <source>
        <dbReference type="EMBL" id="GAK50723.1"/>
    </source>
</evidence>
<proteinExistence type="predicted"/>
<name>A0A0S6VYU4_9BACT</name>
<dbReference type="InterPro" id="IPR035093">
    <property type="entry name" value="RelE/ParE_toxin_dom_sf"/>
</dbReference>
<protein>
    <recommendedName>
        <fullName evidence="1">ParE-like toxin domain-containing protein</fullName>
    </recommendedName>
</protein>
<dbReference type="STRING" id="1499966.U14_01956"/>
<evidence type="ECO:0000313" key="3">
    <source>
        <dbReference type="Proteomes" id="UP000030700"/>
    </source>
</evidence>
<feature type="domain" description="ParE-like toxin" evidence="1">
    <location>
        <begin position="23"/>
        <end position="82"/>
    </location>
</feature>
<accession>A0A0S6VYU4</accession>
<dbReference type="Proteomes" id="UP000030700">
    <property type="component" value="Unassembled WGS sequence"/>
</dbReference>
<dbReference type="EMBL" id="DF820456">
    <property type="protein sequence ID" value="GAK50723.1"/>
    <property type="molecule type" value="Genomic_DNA"/>
</dbReference>
<dbReference type="AlphaFoldDB" id="A0A0S6VYU4"/>